<comment type="subcellular location">
    <subcellularLocation>
        <location evidence="1">Membrane</location>
        <topology evidence="1">Multi-pass membrane protein</topology>
    </subcellularLocation>
</comment>
<evidence type="ECO:0000256" key="8">
    <source>
        <dbReference type="SAM" id="Phobius"/>
    </source>
</evidence>
<keyword evidence="5 8" id="KW-1133">Transmembrane helix</keyword>
<dbReference type="SUPFAM" id="SSF103473">
    <property type="entry name" value="MFS general substrate transporter"/>
    <property type="match status" value="2"/>
</dbReference>
<keyword evidence="4 8" id="KW-0812">Transmembrane</keyword>
<keyword evidence="6 8" id="KW-0472">Membrane</keyword>
<evidence type="ECO:0000256" key="3">
    <source>
        <dbReference type="ARBA" id="ARBA00022448"/>
    </source>
</evidence>
<dbReference type="STRING" id="121845.A0A3Q0IQ64"/>
<keyword evidence="3" id="KW-0813">Transport</keyword>
<accession>A0A3Q0IQ64</accession>
<dbReference type="PANTHER" id="PTHR23511:SF36">
    <property type="entry name" value="EG:BACR7A4.13 PROTEIN-RELATED"/>
    <property type="match status" value="1"/>
</dbReference>
<evidence type="ECO:0000256" key="5">
    <source>
        <dbReference type="ARBA" id="ARBA00022989"/>
    </source>
</evidence>
<sequence length="631" mass="70974">MKDVLKRKENAEDQKELQGSTLDLGYETSYHNSGLDLSDEKNEVAKNGKTNGKLATDINGNAELNQYAPADFETAISSTGFGKFQYLLLIAIIPASMSAIFGTSSMSFILPVATCEFGLTSFKKGLLNGAIYSGMITSGFFWGFISDVMGRQKPLYLGLLLDGIASFCLSCSQSFEYLILFKFLAGIAICGPFSLIYAYLSEFFDKSRRDSIVMMTGCFTSFGSLLQPVVAYFIIPHNMEYIFFNTFLINSWRIFLMLSTLPSLSGALLICFYSILFQWLPTSSSHTTWIWCIAHMLLFYSIPVVAYFIIPHNMEYIFFNTFLINSWRIFLMLSTLPSLSGALLVYFMPETPKFLMTHGRTEEALKVFQCMYSWNTGNPRESYPVSVILFRPVAHWTTSRDFTSKYKPWKIILNSLTREDLVFRQAVIDSRVYSNASMVGAGTFFYYIMANFLMRVMGKKKLYVVSVLLCAICIGVYPWSYSFQVVILACIFMAVMSTTVTFVLACSVQQFPTTLRALAVNMTMISGRVGVLLGSLLFSVFIERACQVSFLFLAAINLVCAFIMTFCLTERTAEDPEIPHEKLSRLSLDEDMPPLAISVEQLTAEDLREARLSSENIAQGKGEPLSQDTRV</sequence>
<dbReference type="Proteomes" id="UP000079169">
    <property type="component" value="Unplaced"/>
</dbReference>
<dbReference type="InterPro" id="IPR036259">
    <property type="entry name" value="MFS_trans_sf"/>
</dbReference>
<feature type="transmembrane region" description="Helical" evidence="8">
    <location>
        <begin position="518"/>
        <end position="542"/>
    </location>
</feature>
<feature type="transmembrane region" description="Helical" evidence="8">
    <location>
        <begin position="548"/>
        <end position="568"/>
    </location>
</feature>
<gene>
    <name evidence="11" type="primary">LOC103505753</name>
</gene>
<evidence type="ECO:0000256" key="6">
    <source>
        <dbReference type="ARBA" id="ARBA00023136"/>
    </source>
</evidence>
<feature type="transmembrane region" description="Helical" evidence="8">
    <location>
        <begin position="86"/>
        <end position="110"/>
    </location>
</feature>
<evidence type="ECO:0000313" key="11">
    <source>
        <dbReference type="RefSeq" id="XP_026676808.1"/>
    </source>
</evidence>
<evidence type="ECO:0000313" key="10">
    <source>
        <dbReference type="Proteomes" id="UP000079169"/>
    </source>
</evidence>
<dbReference type="GO" id="GO:0022857">
    <property type="term" value="F:transmembrane transporter activity"/>
    <property type="evidence" value="ECO:0007669"/>
    <property type="project" value="InterPro"/>
</dbReference>
<feature type="transmembrane region" description="Helical" evidence="8">
    <location>
        <begin position="254"/>
        <end position="276"/>
    </location>
</feature>
<comment type="similarity">
    <text evidence="2">Belongs to the major facilitator superfamily.</text>
</comment>
<feature type="transmembrane region" description="Helical" evidence="8">
    <location>
        <begin position="485"/>
        <end position="506"/>
    </location>
</feature>
<organism evidence="10 11">
    <name type="scientific">Diaphorina citri</name>
    <name type="common">Asian citrus psyllid</name>
    <dbReference type="NCBI Taxonomy" id="121845"/>
    <lineage>
        <taxon>Eukaryota</taxon>
        <taxon>Metazoa</taxon>
        <taxon>Ecdysozoa</taxon>
        <taxon>Arthropoda</taxon>
        <taxon>Hexapoda</taxon>
        <taxon>Insecta</taxon>
        <taxon>Pterygota</taxon>
        <taxon>Neoptera</taxon>
        <taxon>Paraneoptera</taxon>
        <taxon>Hemiptera</taxon>
        <taxon>Sternorrhyncha</taxon>
        <taxon>Psylloidea</taxon>
        <taxon>Psyllidae</taxon>
        <taxon>Diaphorininae</taxon>
        <taxon>Diaphorina</taxon>
    </lineage>
</organism>
<feature type="compositionally biased region" description="Basic and acidic residues" evidence="7">
    <location>
        <begin position="1"/>
        <end position="16"/>
    </location>
</feature>
<feature type="transmembrane region" description="Helical" evidence="8">
    <location>
        <begin position="181"/>
        <end position="200"/>
    </location>
</feature>
<dbReference type="RefSeq" id="XP_026676808.1">
    <property type="nucleotide sequence ID" value="XM_026821007.1"/>
</dbReference>
<dbReference type="PROSITE" id="PS50850">
    <property type="entry name" value="MFS"/>
    <property type="match status" value="1"/>
</dbReference>
<feature type="transmembrane region" description="Helical" evidence="8">
    <location>
        <begin position="329"/>
        <end position="348"/>
    </location>
</feature>
<dbReference type="GeneID" id="103505753"/>
<evidence type="ECO:0000256" key="4">
    <source>
        <dbReference type="ARBA" id="ARBA00022692"/>
    </source>
</evidence>
<dbReference type="PANTHER" id="PTHR23511">
    <property type="entry name" value="SYNAPTIC VESICLE GLYCOPROTEIN 2"/>
    <property type="match status" value="1"/>
</dbReference>
<feature type="transmembrane region" description="Helical" evidence="8">
    <location>
        <begin position="212"/>
        <end position="234"/>
    </location>
</feature>
<dbReference type="PaxDb" id="121845-A0A3Q0IQ64"/>
<feature type="transmembrane region" description="Helical" evidence="8">
    <location>
        <begin position="130"/>
        <end position="148"/>
    </location>
</feature>
<dbReference type="InterPro" id="IPR005828">
    <property type="entry name" value="MFS_sugar_transport-like"/>
</dbReference>
<dbReference type="Pfam" id="PF07690">
    <property type="entry name" value="MFS_1"/>
    <property type="match status" value="2"/>
</dbReference>
<feature type="transmembrane region" description="Helical" evidence="8">
    <location>
        <begin position="288"/>
        <end position="309"/>
    </location>
</feature>
<proteinExistence type="inferred from homology"/>
<evidence type="ECO:0000256" key="1">
    <source>
        <dbReference type="ARBA" id="ARBA00004141"/>
    </source>
</evidence>
<dbReference type="InterPro" id="IPR020846">
    <property type="entry name" value="MFS_dom"/>
</dbReference>
<feature type="region of interest" description="Disordered" evidence="7">
    <location>
        <begin position="1"/>
        <end position="22"/>
    </location>
</feature>
<dbReference type="AlphaFoldDB" id="A0A3Q0IQ64"/>
<dbReference type="KEGG" id="dci:103505753"/>
<dbReference type="Pfam" id="PF00083">
    <property type="entry name" value="Sugar_tr"/>
    <property type="match status" value="1"/>
</dbReference>
<reference evidence="11" key="1">
    <citation type="submission" date="2025-08" db="UniProtKB">
        <authorList>
            <consortium name="RefSeq"/>
        </authorList>
    </citation>
    <scope>IDENTIFICATION</scope>
</reference>
<dbReference type="InterPro" id="IPR011701">
    <property type="entry name" value="MFS"/>
</dbReference>
<dbReference type="Gene3D" id="1.20.1250.20">
    <property type="entry name" value="MFS general substrate transporter like domains"/>
    <property type="match status" value="3"/>
</dbReference>
<protein>
    <submittedName>
        <fullName evidence="11">Uncharacterized protein LOC103505753</fullName>
    </submittedName>
</protein>
<evidence type="ECO:0000259" key="9">
    <source>
        <dbReference type="PROSITE" id="PS50850"/>
    </source>
</evidence>
<dbReference type="GO" id="GO:0016020">
    <property type="term" value="C:membrane"/>
    <property type="evidence" value="ECO:0007669"/>
    <property type="project" value="UniProtKB-SubCell"/>
</dbReference>
<keyword evidence="10" id="KW-1185">Reference proteome</keyword>
<evidence type="ECO:0000256" key="2">
    <source>
        <dbReference type="ARBA" id="ARBA00008335"/>
    </source>
</evidence>
<feature type="transmembrane region" description="Helical" evidence="8">
    <location>
        <begin position="462"/>
        <end position="479"/>
    </location>
</feature>
<name>A0A3Q0IQ64_DIACI</name>
<evidence type="ECO:0000256" key="7">
    <source>
        <dbReference type="SAM" id="MobiDB-lite"/>
    </source>
</evidence>
<feature type="domain" description="Major facilitator superfamily (MFS) profile" evidence="9">
    <location>
        <begin position="75"/>
        <end position="572"/>
    </location>
</feature>